<proteinExistence type="inferred from homology"/>
<feature type="binding site" evidence="10">
    <location>
        <position position="74"/>
    </location>
    <ligand>
        <name>Zn(2+)</name>
        <dbReference type="ChEBI" id="CHEBI:29105"/>
        <label>1</label>
    </ligand>
</feature>
<evidence type="ECO:0000256" key="8">
    <source>
        <dbReference type="ARBA" id="ARBA00023163"/>
    </source>
</evidence>
<dbReference type="InterPro" id="IPR044893">
    <property type="entry name" value="RNA_pol_Rpb1_clamp_domain"/>
</dbReference>
<dbReference type="GO" id="GO:0008270">
    <property type="term" value="F:zinc ion binding"/>
    <property type="evidence" value="ECO:0007669"/>
    <property type="project" value="UniProtKB-UniRule"/>
</dbReference>
<dbReference type="Gene3D" id="1.10.40.90">
    <property type="match status" value="1"/>
</dbReference>
<dbReference type="GO" id="GO:0006351">
    <property type="term" value="P:DNA-templated transcription"/>
    <property type="evidence" value="ECO:0007669"/>
    <property type="project" value="UniProtKB-UniRule"/>
</dbReference>
<dbReference type="GO" id="GO:0003677">
    <property type="term" value="F:DNA binding"/>
    <property type="evidence" value="ECO:0007669"/>
    <property type="project" value="UniProtKB-UniRule"/>
</dbReference>
<dbReference type="HAMAP" id="MF_01322">
    <property type="entry name" value="RNApol_bact_RpoC"/>
    <property type="match status" value="1"/>
</dbReference>
<dbReference type="FunFam" id="4.10.860.120:FF:000001">
    <property type="entry name" value="DNA-directed RNA polymerase subunit beta"/>
    <property type="match status" value="1"/>
</dbReference>
<dbReference type="OrthoDB" id="9815296at2"/>
<feature type="binding site" evidence="10">
    <location>
        <position position="811"/>
    </location>
    <ligand>
        <name>Zn(2+)</name>
        <dbReference type="ChEBI" id="CHEBI:29105"/>
        <label>2</label>
    </ligand>
</feature>
<evidence type="ECO:0000256" key="9">
    <source>
        <dbReference type="ARBA" id="ARBA00048552"/>
    </source>
</evidence>
<sequence length="1417" mass="157450">MNQELTNNPFNPLAAPKQFDEIKISLASPERILSWSYGEIKKPETINYRTFKPERDGLFCARIFGPIKDYECLCGKYKRMKYRGVVCEKCGVEVTLQKVRRERMGHIELAAPVAHIWFLKSLPSRIGLMLDMTLRDLERILYFENYVVIEPGLTDLSYGQLLTEEEYLDAQDQYGADAFTANIGAEAIREMLSAIDLEATAEQLREELKEATGELKPKKIIKRLKIVENFIESGNRPEWMVLTVIPVIPPELRPLVPLDGGRFATSDLNDLYRRVINRNNRLKRLIELRAPDIIVRNEKRMLQESVDALFDNGRRGRVITGANKRPLKSLSDMLKGKQGRFRQNLLGKRVDFSGRSVIVTGPELKLHQCGLPKKMALELFKPFIYSRLEAKGLSSTVKQAKKLVEKERPEVWDILDEVIREHPVLLNRAPTLHRLGIQAFEPVLIEGKAIQLHPLVCAAFNADFDGDQMAVHVPLSLEAQLEARVLMMSTNNVLSPANGSPIIVPSQDMVLGLYYVSMMREGMKGEGMVFADPDEVQHALDAGEVNLHAKITARVKQIDEEGNEVWKRYETTPGRVRLGVLLPMNAKAPFELVNRLLRKKDVQNVIDTVYRYCGQKESVIFCDQIMGLGFREAFKAGISFGKDDMVIPEKKWDIVNEVRDQVKEFEQQYMDGLITQGEKYNKVVDAWSKCSDAVAQAMMGEISAVRKDDAGAEKEPNSVYMMSHSGARGSPAQMKQLGGMRGLMAKPSGEIIETPIISNFKEGLTVLEYFNSTHGARKGLADTALKTANSGYLTRRLVDVAQDCIVRMPDCGTDHAITASAAVNDGEVVAPLSERILGRVAAEDVLRPGSDEIIVRQNELIDERKADAVEVAGVAAVRIRSALTCEAEEGVCAMCYGRDLARGTLVNIGEAVGIIAAQSIGEPGTQLTMRTFHIGGIAQGGQQSFLEASQEGKLEFRNPMLLENASGEQIVTGRNMQIAIIDENGQERASHKLSYGAKVHVKDGQKIKRGAKLFEWDPYTLPIIAEKAGVAKFVDLISGISIRDDTDEATGMTQKIVTDWRTAPKGSDLKPEIIVMDPASGEPVRNDQGNPVSYPMSVDAILSVEDGQEIKAGDVVARIPREGAKTKDITGGLPRVAELFEARRPKDHAIIAEIEGYVRFGKDYKNKRRISIEPIDETLQPVEYMVPKGKHIPVQEGDHVQKGDYIMDGNPAPHDILRIMGIEALADYLIDEVQDVYRLQGVKINDKHIEVIVRQMLQKIEILDSGDTTLLKGEHIDKAEFDEENDKVTQRGGSPATGEPVLLGITKASLQTRSFISAASFQETTRVLTEASVQGKRDRLVGLKENVIVGRLIPAGTGGATMRVRKIAHDRDQKVIEQRRAEAEAAAALTAPTEEVLDDVIDIEADSGLVETYESRE</sequence>
<evidence type="ECO:0000259" key="12">
    <source>
        <dbReference type="SMART" id="SM00663"/>
    </source>
</evidence>
<dbReference type="GO" id="GO:0003899">
    <property type="term" value="F:DNA-directed RNA polymerase activity"/>
    <property type="evidence" value="ECO:0007669"/>
    <property type="project" value="UniProtKB-UniRule"/>
</dbReference>
<comment type="cofactor">
    <cofactor evidence="10">
        <name>Zn(2+)</name>
        <dbReference type="ChEBI" id="CHEBI:29105"/>
    </cofactor>
    <text evidence="10">Binds 2 Zn(2+) ions per subunit.</text>
</comment>
<dbReference type="InterPro" id="IPR038120">
    <property type="entry name" value="Rpb1_funnel_sf"/>
</dbReference>
<dbReference type="Pfam" id="PF05000">
    <property type="entry name" value="RNA_pol_Rpb1_4"/>
    <property type="match status" value="1"/>
</dbReference>
<dbReference type="InterPro" id="IPR006592">
    <property type="entry name" value="RNA_pol_N"/>
</dbReference>
<dbReference type="InterPro" id="IPR007080">
    <property type="entry name" value="RNA_pol_Rpb1_1"/>
</dbReference>
<dbReference type="InterPro" id="IPR045867">
    <property type="entry name" value="DNA-dir_RpoC_beta_prime"/>
</dbReference>
<dbReference type="InterPro" id="IPR007066">
    <property type="entry name" value="RNA_pol_Rpb1_3"/>
</dbReference>
<evidence type="ECO:0000256" key="6">
    <source>
        <dbReference type="ARBA" id="ARBA00022833"/>
    </source>
</evidence>
<dbReference type="Gene3D" id="1.10.132.30">
    <property type="match status" value="1"/>
</dbReference>
<dbReference type="Pfam" id="PF04998">
    <property type="entry name" value="RNA_pol_Rpb1_5"/>
    <property type="match status" value="1"/>
</dbReference>
<organism evidence="13 14">
    <name type="scientific">Albidovulum aquaemixtae</name>
    <dbReference type="NCBI Taxonomy" id="1542388"/>
    <lineage>
        <taxon>Bacteria</taxon>
        <taxon>Pseudomonadati</taxon>
        <taxon>Pseudomonadota</taxon>
        <taxon>Alphaproteobacteria</taxon>
        <taxon>Rhodobacterales</taxon>
        <taxon>Paracoccaceae</taxon>
        <taxon>Albidovulum</taxon>
    </lineage>
</organism>
<feature type="binding site" evidence="10">
    <location>
        <position position="90"/>
    </location>
    <ligand>
        <name>Zn(2+)</name>
        <dbReference type="ChEBI" id="CHEBI:29105"/>
        <label>1</label>
    </ligand>
</feature>
<evidence type="ECO:0000256" key="2">
    <source>
        <dbReference type="ARBA" id="ARBA00022478"/>
    </source>
</evidence>
<dbReference type="GO" id="GO:0000428">
    <property type="term" value="C:DNA-directed RNA polymerase complex"/>
    <property type="evidence" value="ECO:0007669"/>
    <property type="project" value="UniProtKB-KW"/>
</dbReference>
<dbReference type="Pfam" id="PF00623">
    <property type="entry name" value="RNA_pol_Rpb1_2"/>
    <property type="match status" value="1"/>
</dbReference>
<dbReference type="InterPro" id="IPR012754">
    <property type="entry name" value="DNA-dir_RpoC_beta_prime_bact"/>
</dbReference>
<evidence type="ECO:0000313" key="13">
    <source>
        <dbReference type="EMBL" id="SPH25099.1"/>
    </source>
</evidence>
<feature type="domain" description="RNA polymerase N-terminal" evidence="12">
    <location>
        <begin position="238"/>
        <end position="517"/>
    </location>
</feature>
<dbReference type="Gene3D" id="1.10.150.390">
    <property type="match status" value="1"/>
</dbReference>
<comment type="catalytic activity">
    <reaction evidence="9 10 11">
        <text>RNA(n) + a ribonucleoside 5'-triphosphate = RNA(n+1) + diphosphate</text>
        <dbReference type="Rhea" id="RHEA:21248"/>
        <dbReference type="Rhea" id="RHEA-COMP:14527"/>
        <dbReference type="Rhea" id="RHEA-COMP:17342"/>
        <dbReference type="ChEBI" id="CHEBI:33019"/>
        <dbReference type="ChEBI" id="CHEBI:61557"/>
        <dbReference type="ChEBI" id="CHEBI:140395"/>
        <dbReference type="EC" id="2.7.7.6"/>
    </reaction>
</comment>
<keyword evidence="2 10" id="KW-0240">DNA-directed RNA polymerase</keyword>
<protein>
    <recommendedName>
        <fullName evidence="10">DNA-directed RNA polymerase subunit beta'</fullName>
        <shortName evidence="10">RNAP subunit beta'</shortName>
        <ecNumber evidence="10">2.7.7.6</ecNumber>
    </recommendedName>
    <alternativeName>
        <fullName evidence="10">RNA polymerase subunit beta'</fullName>
    </alternativeName>
    <alternativeName>
        <fullName evidence="10">Transcriptase subunit beta'</fullName>
    </alternativeName>
</protein>
<dbReference type="InterPro" id="IPR007081">
    <property type="entry name" value="RNA_pol_Rpb1_5"/>
</dbReference>
<reference evidence="13 14" key="1">
    <citation type="submission" date="2018-03" db="EMBL/GenBank/DDBJ databases">
        <authorList>
            <person name="Keele B.F."/>
        </authorList>
    </citation>
    <scope>NUCLEOTIDE SEQUENCE [LARGE SCALE GENOMIC DNA]</scope>
    <source>
        <strain evidence="13 14">CECT 8626</strain>
    </source>
</reference>
<accession>A0A2R8BNU2</accession>
<keyword evidence="6 10" id="KW-0862">Zinc</keyword>
<dbReference type="Gene3D" id="2.40.40.20">
    <property type="match status" value="1"/>
</dbReference>
<evidence type="ECO:0000256" key="3">
    <source>
        <dbReference type="ARBA" id="ARBA00022679"/>
    </source>
</evidence>
<evidence type="ECO:0000256" key="1">
    <source>
        <dbReference type="ARBA" id="ARBA00006460"/>
    </source>
</evidence>
<evidence type="ECO:0000313" key="14">
    <source>
        <dbReference type="Proteomes" id="UP000244924"/>
    </source>
</evidence>
<keyword evidence="3 10" id="KW-0808">Transferase</keyword>
<gene>
    <name evidence="10 13" type="primary">rpoC</name>
    <name evidence="13" type="ORF">DEA8626_04135</name>
</gene>
<dbReference type="Proteomes" id="UP000244924">
    <property type="component" value="Unassembled WGS sequence"/>
</dbReference>
<keyword evidence="14" id="KW-1185">Reference proteome</keyword>
<keyword evidence="7 10" id="KW-0460">Magnesium</keyword>
<evidence type="ECO:0000256" key="10">
    <source>
        <dbReference type="HAMAP-Rule" id="MF_01322"/>
    </source>
</evidence>
<keyword evidence="4 10" id="KW-0548">Nucleotidyltransferase</keyword>
<keyword evidence="5 10" id="KW-0479">Metal-binding</keyword>
<dbReference type="CDD" id="cd02655">
    <property type="entry name" value="RNAP_beta'_C"/>
    <property type="match status" value="1"/>
</dbReference>
<feature type="binding site" evidence="10">
    <location>
        <position position="72"/>
    </location>
    <ligand>
        <name>Zn(2+)</name>
        <dbReference type="ChEBI" id="CHEBI:29105"/>
        <label>1</label>
    </ligand>
</feature>
<evidence type="ECO:0000256" key="5">
    <source>
        <dbReference type="ARBA" id="ARBA00022723"/>
    </source>
</evidence>
<dbReference type="Gene3D" id="2.40.50.100">
    <property type="match status" value="3"/>
</dbReference>
<dbReference type="NCBIfam" id="TIGR02386">
    <property type="entry name" value="rpoC_TIGR"/>
    <property type="match status" value="1"/>
</dbReference>
<dbReference type="EMBL" id="OMOQ01000009">
    <property type="protein sequence ID" value="SPH25099.1"/>
    <property type="molecule type" value="Genomic_DNA"/>
</dbReference>
<feature type="binding site" evidence="10">
    <location>
        <position position="87"/>
    </location>
    <ligand>
        <name>Zn(2+)</name>
        <dbReference type="ChEBI" id="CHEBI:29105"/>
        <label>1</label>
    </ligand>
</feature>
<dbReference type="Gene3D" id="1.10.274.100">
    <property type="entry name" value="RNA polymerase Rpb1, domain 3"/>
    <property type="match status" value="2"/>
</dbReference>
<dbReference type="GO" id="GO:0000287">
    <property type="term" value="F:magnesium ion binding"/>
    <property type="evidence" value="ECO:0007669"/>
    <property type="project" value="UniProtKB-UniRule"/>
</dbReference>
<dbReference type="PANTHER" id="PTHR19376">
    <property type="entry name" value="DNA-DIRECTED RNA POLYMERASE"/>
    <property type="match status" value="1"/>
</dbReference>
<comment type="subunit">
    <text evidence="10">The RNAP catalytic core consists of 2 alpha, 1 beta, 1 beta' and 1 omega subunit. When a sigma factor is associated with the core the holoenzyme is formed, which can initiate transcription.</text>
</comment>
<dbReference type="EC" id="2.7.7.6" evidence="10"/>
<feature type="binding site" evidence="10">
    <location>
        <position position="465"/>
    </location>
    <ligand>
        <name>Mg(2+)</name>
        <dbReference type="ChEBI" id="CHEBI:18420"/>
    </ligand>
</feature>
<evidence type="ECO:0000256" key="4">
    <source>
        <dbReference type="ARBA" id="ARBA00022695"/>
    </source>
</evidence>
<name>A0A2R8BNU2_9RHOB</name>
<keyword evidence="8 10" id="KW-0804">Transcription</keyword>
<feature type="binding site" evidence="10">
    <location>
        <position position="895"/>
    </location>
    <ligand>
        <name>Zn(2+)</name>
        <dbReference type="ChEBI" id="CHEBI:29105"/>
        <label>2</label>
    </ligand>
</feature>
<dbReference type="Gene3D" id="1.10.1790.20">
    <property type="match status" value="1"/>
</dbReference>
<dbReference type="SMART" id="SM00663">
    <property type="entry name" value="RPOLA_N"/>
    <property type="match status" value="1"/>
</dbReference>
<evidence type="ECO:0000256" key="11">
    <source>
        <dbReference type="RuleBase" id="RU004279"/>
    </source>
</evidence>
<dbReference type="InterPro" id="IPR007083">
    <property type="entry name" value="RNA_pol_Rpb1_4"/>
</dbReference>
<feature type="binding site" evidence="10">
    <location>
        <position position="885"/>
    </location>
    <ligand>
        <name>Zn(2+)</name>
        <dbReference type="ChEBI" id="CHEBI:29105"/>
        <label>2</label>
    </ligand>
</feature>
<feature type="binding site" evidence="10">
    <location>
        <position position="892"/>
    </location>
    <ligand>
        <name>Zn(2+)</name>
        <dbReference type="ChEBI" id="CHEBI:29105"/>
        <label>2</label>
    </ligand>
</feature>
<dbReference type="PANTHER" id="PTHR19376:SF54">
    <property type="entry name" value="DNA-DIRECTED RNA POLYMERASE SUBUNIT BETA"/>
    <property type="match status" value="1"/>
</dbReference>
<dbReference type="SUPFAM" id="SSF64484">
    <property type="entry name" value="beta and beta-prime subunits of DNA dependent RNA-polymerase"/>
    <property type="match status" value="1"/>
</dbReference>
<dbReference type="InterPro" id="IPR042102">
    <property type="entry name" value="RNA_pol_Rpb1_3_sf"/>
</dbReference>
<dbReference type="InterPro" id="IPR000722">
    <property type="entry name" value="RNA_pol_asu"/>
</dbReference>
<dbReference type="Pfam" id="PF04997">
    <property type="entry name" value="RNA_pol_Rpb1_1"/>
    <property type="match status" value="1"/>
</dbReference>
<feature type="binding site" evidence="10">
    <location>
        <position position="463"/>
    </location>
    <ligand>
        <name>Mg(2+)</name>
        <dbReference type="ChEBI" id="CHEBI:18420"/>
    </ligand>
</feature>
<dbReference type="Pfam" id="PF04983">
    <property type="entry name" value="RNA_pol_Rpb1_3"/>
    <property type="match status" value="1"/>
</dbReference>
<dbReference type="Gene3D" id="4.10.860.120">
    <property type="entry name" value="RNA polymerase II, clamp domain"/>
    <property type="match status" value="1"/>
</dbReference>
<comment type="function">
    <text evidence="10 11">DNA-dependent RNA polymerase catalyzes the transcription of DNA into RNA using the four ribonucleoside triphosphates as substrates.</text>
</comment>
<evidence type="ECO:0000256" key="7">
    <source>
        <dbReference type="ARBA" id="ARBA00022842"/>
    </source>
</evidence>
<comment type="cofactor">
    <cofactor evidence="10">
        <name>Mg(2+)</name>
        <dbReference type="ChEBI" id="CHEBI:18420"/>
    </cofactor>
    <text evidence="10">Binds 1 Mg(2+) ion per subunit.</text>
</comment>
<dbReference type="CDD" id="cd01609">
    <property type="entry name" value="RNAP_beta'_N"/>
    <property type="match status" value="1"/>
</dbReference>
<dbReference type="RefSeq" id="WP_108855087.1">
    <property type="nucleotide sequence ID" value="NZ_OMOQ01000009.1"/>
</dbReference>
<comment type="similarity">
    <text evidence="1 10 11">Belongs to the RNA polymerase beta' chain family.</text>
</comment>
<feature type="binding site" evidence="10">
    <location>
        <position position="467"/>
    </location>
    <ligand>
        <name>Mg(2+)</name>
        <dbReference type="ChEBI" id="CHEBI:18420"/>
    </ligand>
</feature>